<dbReference type="InterPro" id="IPR000467">
    <property type="entry name" value="G_patch_dom"/>
</dbReference>
<dbReference type="AlphaFoldDB" id="A0A371EUH9"/>
<evidence type="ECO:0000259" key="1">
    <source>
        <dbReference type="PROSITE" id="PS50174"/>
    </source>
</evidence>
<sequence>MGEITLPIRIGLVTFEITFQVMDIRPAYNYLLGKPWIHATEVVPSSLHQKVKFITELMISTPTPTKYIEEDEEALETSFQSFEIIGTTGATMEQEDSKRSRAAIMVARVLIKGGYQSGTGLGNRLESIAEPVTIQENLGRAELDYQGRNAEGGPDWRTQKIQKQGQPKIKPDLHQHFVSGGIILPKQVAMIGNRPSNQQE</sequence>
<dbReference type="PANTHER" id="PTHR33240:SF15">
    <property type="entry name" value="GAG-PRO-LIKE PROTEIN"/>
    <property type="match status" value="1"/>
</dbReference>
<feature type="non-terminal residue" evidence="2">
    <location>
        <position position="1"/>
    </location>
</feature>
<organism evidence="2 3">
    <name type="scientific">Mucuna pruriens</name>
    <name type="common">Velvet bean</name>
    <name type="synonym">Dolichos pruriens</name>
    <dbReference type="NCBI Taxonomy" id="157652"/>
    <lineage>
        <taxon>Eukaryota</taxon>
        <taxon>Viridiplantae</taxon>
        <taxon>Streptophyta</taxon>
        <taxon>Embryophyta</taxon>
        <taxon>Tracheophyta</taxon>
        <taxon>Spermatophyta</taxon>
        <taxon>Magnoliopsida</taxon>
        <taxon>eudicotyledons</taxon>
        <taxon>Gunneridae</taxon>
        <taxon>Pentapetalae</taxon>
        <taxon>rosids</taxon>
        <taxon>fabids</taxon>
        <taxon>Fabales</taxon>
        <taxon>Fabaceae</taxon>
        <taxon>Papilionoideae</taxon>
        <taxon>50 kb inversion clade</taxon>
        <taxon>NPAAA clade</taxon>
        <taxon>indigoferoid/millettioid clade</taxon>
        <taxon>Phaseoleae</taxon>
        <taxon>Mucuna</taxon>
    </lineage>
</organism>
<dbReference type="PROSITE" id="PS50174">
    <property type="entry name" value="G_PATCH"/>
    <property type="match status" value="1"/>
</dbReference>
<dbReference type="PANTHER" id="PTHR33240">
    <property type="entry name" value="OS08G0508500 PROTEIN"/>
    <property type="match status" value="1"/>
</dbReference>
<proteinExistence type="predicted"/>
<comment type="caution">
    <text evidence="2">The sequence shown here is derived from an EMBL/GenBank/DDBJ whole genome shotgun (WGS) entry which is preliminary data.</text>
</comment>
<dbReference type="EMBL" id="QJKJ01011991">
    <property type="protein sequence ID" value="RDX69718.1"/>
    <property type="molecule type" value="Genomic_DNA"/>
</dbReference>
<evidence type="ECO:0000313" key="3">
    <source>
        <dbReference type="Proteomes" id="UP000257109"/>
    </source>
</evidence>
<gene>
    <name evidence="2" type="ORF">CR513_51125</name>
</gene>
<dbReference type="Proteomes" id="UP000257109">
    <property type="component" value="Unassembled WGS sequence"/>
</dbReference>
<dbReference type="OrthoDB" id="1738459at2759"/>
<dbReference type="STRING" id="157652.A0A371EUH9"/>
<protein>
    <recommendedName>
        <fullName evidence="1">G-patch domain-containing protein</fullName>
    </recommendedName>
</protein>
<accession>A0A371EUH9</accession>
<keyword evidence="3" id="KW-1185">Reference proteome</keyword>
<reference evidence="2" key="1">
    <citation type="submission" date="2018-05" db="EMBL/GenBank/DDBJ databases">
        <title>Draft genome of Mucuna pruriens seed.</title>
        <authorList>
            <person name="Nnadi N.E."/>
            <person name="Vos R."/>
            <person name="Hasami M.H."/>
            <person name="Devisetty U.K."/>
            <person name="Aguiy J.C."/>
        </authorList>
    </citation>
    <scope>NUCLEOTIDE SEQUENCE [LARGE SCALE GENOMIC DNA]</scope>
    <source>
        <strain evidence="2">JCA_2017</strain>
    </source>
</reference>
<dbReference type="GO" id="GO:0003676">
    <property type="term" value="F:nucleic acid binding"/>
    <property type="evidence" value="ECO:0007669"/>
    <property type="project" value="InterPro"/>
</dbReference>
<feature type="domain" description="G-patch" evidence="1">
    <location>
        <begin position="102"/>
        <end position="148"/>
    </location>
</feature>
<evidence type="ECO:0000313" key="2">
    <source>
        <dbReference type="EMBL" id="RDX69718.1"/>
    </source>
</evidence>
<name>A0A371EUH9_MUCPR</name>